<dbReference type="SMART" id="SM00343">
    <property type="entry name" value="ZnF_C2HC"/>
    <property type="match status" value="1"/>
</dbReference>
<keyword evidence="1" id="KW-0862">Zinc</keyword>
<dbReference type="Pfam" id="PF00098">
    <property type="entry name" value="zf-CCHC"/>
    <property type="match status" value="1"/>
</dbReference>
<dbReference type="InterPro" id="IPR000504">
    <property type="entry name" value="RRM_dom"/>
</dbReference>
<organism evidence="6 7">
    <name type="scientific">Pomacea canaliculata</name>
    <name type="common">Golden apple snail</name>
    <dbReference type="NCBI Taxonomy" id="400727"/>
    <lineage>
        <taxon>Eukaryota</taxon>
        <taxon>Metazoa</taxon>
        <taxon>Spiralia</taxon>
        <taxon>Lophotrochozoa</taxon>
        <taxon>Mollusca</taxon>
        <taxon>Gastropoda</taxon>
        <taxon>Caenogastropoda</taxon>
        <taxon>Architaenioglossa</taxon>
        <taxon>Ampullarioidea</taxon>
        <taxon>Ampullariidae</taxon>
        <taxon>Pomacea</taxon>
    </lineage>
</organism>
<accession>A0A2T7PK10</accession>
<proteinExistence type="predicted"/>
<gene>
    <name evidence="6" type="ORF">C0Q70_05013</name>
</gene>
<evidence type="ECO:0008006" key="8">
    <source>
        <dbReference type="Google" id="ProtNLM"/>
    </source>
</evidence>
<evidence type="ECO:0000256" key="3">
    <source>
        <dbReference type="SAM" id="MobiDB-lite"/>
    </source>
</evidence>
<dbReference type="Pfam" id="PF00076">
    <property type="entry name" value="RRM_1"/>
    <property type="match status" value="1"/>
</dbReference>
<keyword evidence="1" id="KW-0479">Metal-binding</keyword>
<name>A0A2T7PK10_POMCA</name>
<dbReference type="Gene3D" id="3.30.70.330">
    <property type="match status" value="1"/>
</dbReference>
<dbReference type="SMART" id="SM00360">
    <property type="entry name" value="RRM"/>
    <property type="match status" value="1"/>
</dbReference>
<dbReference type="AlphaFoldDB" id="A0A2T7PK10"/>
<dbReference type="PANTHER" id="PTHR48038:SF1">
    <property type="entry name" value="RIBONUCLEOPROTEIN RB97D"/>
    <property type="match status" value="1"/>
</dbReference>
<evidence type="ECO:0000259" key="4">
    <source>
        <dbReference type="PROSITE" id="PS50102"/>
    </source>
</evidence>
<feature type="domain" description="CCHC-type" evidence="5">
    <location>
        <begin position="99"/>
        <end position="114"/>
    </location>
</feature>
<keyword evidence="1" id="KW-0863">Zinc-finger</keyword>
<reference evidence="6 7" key="1">
    <citation type="submission" date="2018-04" db="EMBL/GenBank/DDBJ databases">
        <title>The genome of golden apple snail Pomacea canaliculata provides insight into stress tolerance and invasive adaptation.</title>
        <authorList>
            <person name="Liu C."/>
            <person name="Liu B."/>
            <person name="Ren Y."/>
            <person name="Zhang Y."/>
            <person name="Wang H."/>
            <person name="Li S."/>
            <person name="Jiang F."/>
            <person name="Yin L."/>
            <person name="Zhang G."/>
            <person name="Qian W."/>
            <person name="Fan W."/>
        </authorList>
    </citation>
    <scope>NUCLEOTIDE SEQUENCE [LARGE SCALE GENOMIC DNA]</scope>
    <source>
        <strain evidence="6">SZHN2017</strain>
        <tissue evidence="6">Muscle</tissue>
    </source>
</reference>
<dbReference type="SUPFAM" id="SSF57756">
    <property type="entry name" value="Retrovirus zinc finger-like domains"/>
    <property type="match status" value="1"/>
</dbReference>
<evidence type="ECO:0000256" key="1">
    <source>
        <dbReference type="PROSITE-ProRule" id="PRU00047"/>
    </source>
</evidence>
<dbReference type="OrthoDB" id="1099063at2759"/>
<dbReference type="Proteomes" id="UP000245119">
    <property type="component" value="Linkage Group LG3"/>
</dbReference>
<dbReference type="Gene3D" id="4.10.60.10">
    <property type="entry name" value="Zinc finger, CCHC-type"/>
    <property type="match status" value="1"/>
</dbReference>
<feature type="compositionally biased region" description="Basic residues" evidence="3">
    <location>
        <begin position="122"/>
        <end position="173"/>
    </location>
</feature>
<dbReference type="PANTHER" id="PTHR48038">
    <property type="entry name" value="RIBONUCLEOPROTEIN RB97D"/>
    <property type="match status" value="1"/>
</dbReference>
<evidence type="ECO:0000259" key="5">
    <source>
        <dbReference type="PROSITE" id="PS50158"/>
    </source>
</evidence>
<dbReference type="GO" id="GO:0008270">
    <property type="term" value="F:zinc ion binding"/>
    <property type="evidence" value="ECO:0007669"/>
    <property type="project" value="UniProtKB-KW"/>
</dbReference>
<dbReference type="SUPFAM" id="SSF54928">
    <property type="entry name" value="RNA-binding domain, RBD"/>
    <property type="match status" value="1"/>
</dbReference>
<dbReference type="InterPro" id="IPR001878">
    <property type="entry name" value="Znf_CCHC"/>
</dbReference>
<evidence type="ECO:0000256" key="2">
    <source>
        <dbReference type="PROSITE-ProRule" id="PRU00176"/>
    </source>
</evidence>
<dbReference type="InterPro" id="IPR035979">
    <property type="entry name" value="RBD_domain_sf"/>
</dbReference>
<dbReference type="PROSITE" id="PS50158">
    <property type="entry name" value="ZF_CCHC"/>
    <property type="match status" value="1"/>
</dbReference>
<feature type="domain" description="RRM" evidence="4">
    <location>
        <begin position="7"/>
        <end position="86"/>
    </location>
</feature>
<dbReference type="PROSITE" id="PS50102">
    <property type="entry name" value="RRM"/>
    <property type="match status" value="1"/>
</dbReference>
<dbReference type="InterPro" id="IPR036875">
    <property type="entry name" value="Znf_CCHC_sf"/>
</dbReference>
<feature type="compositionally biased region" description="Basic residues" evidence="3">
    <location>
        <begin position="190"/>
        <end position="211"/>
    </location>
</feature>
<sequence>MSRRGEGCLFIGRLSKTTRVRDLEEIFEQYGRLTRCDIKYVNEHYIFFSAYAFVDYEDRRDAEDCIKYENGREVCGSSIIVEWAKGNPRRPLQQGYDECYRCHRPGHWARDCPEERFGFRRSGGRRRSPSPRRRRSYSRSRSRDRKSRRSRSRSRDRKSRRSRSRDRRSHSGSKGRDQKSPSKSPDRKSGSKSRSRSQSHSKSRSPSKSKSRSPGIQNGEETEHIEQHDEGDTTQHSRSGSPQ</sequence>
<keyword evidence="2" id="KW-0694">RNA-binding</keyword>
<dbReference type="EMBL" id="PZQS01000003">
    <property type="protein sequence ID" value="PVD33753.1"/>
    <property type="molecule type" value="Genomic_DNA"/>
</dbReference>
<protein>
    <recommendedName>
        <fullName evidence="8">CCHC-type domain-containing protein</fullName>
    </recommendedName>
</protein>
<dbReference type="GO" id="GO:0003723">
    <property type="term" value="F:RNA binding"/>
    <property type="evidence" value="ECO:0007669"/>
    <property type="project" value="UniProtKB-UniRule"/>
</dbReference>
<feature type="compositionally biased region" description="Basic and acidic residues" evidence="3">
    <location>
        <begin position="174"/>
        <end position="189"/>
    </location>
</feature>
<dbReference type="STRING" id="400727.A0A2T7PK10"/>
<evidence type="ECO:0000313" key="6">
    <source>
        <dbReference type="EMBL" id="PVD33753.1"/>
    </source>
</evidence>
<comment type="caution">
    <text evidence="6">The sequence shown here is derived from an EMBL/GenBank/DDBJ whole genome shotgun (WGS) entry which is preliminary data.</text>
</comment>
<feature type="compositionally biased region" description="Basic and acidic residues" evidence="3">
    <location>
        <begin position="221"/>
        <end position="235"/>
    </location>
</feature>
<feature type="region of interest" description="Disordered" evidence="3">
    <location>
        <begin position="119"/>
        <end position="243"/>
    </location>
</feature>
<keyword evidence="7" id="KW-1185">Reference proteome</keyword>
<evidence type="ECO:0000313" key="7">
    <source>
        <dbReference type="Proteomes" id="UP000245119"/>
    </source>
</evidence>
<dbReference type="InterPro" id="IPR012677">
    <property type="entry name" value="Nucleotide-bd_a/b_plait_sf"/>
</dbReference>